<dbReference type="AlphaFoldDB" id="A0A0P9D884"/>
<evidence type="ECO:0000259" key="12">
    <source>
        <dbReference type="Pfam" id="PF01545"/>
    </source>
</evidence>
<evidence type="ECO:0000256" key="10">
    <source>
        <dbReference type="ARBA" id="ARBA00023329"/>
    </source>
</evidence>
<dbReference type="InterPro" id="IPR026765">
    <property type="entry name" value="Tmem163"/>
</dbReference>
<feature type="transmembrane region" description="Helical" evidence="11">
    <location>
        <begin position="41"/>
        <end position="61"/>
    </location>
</feature>
<sequence length="216" mass="22695">MLSVQAMQVKKGINIEIVSILWMIVEAAVAIGAGIVAHSLALTAFGADSIIELVAGGILLWRLYVEASGASLARVKQAEKRASWVVGVALIALAIYIVIMAGYDLWTRSGSETSVLGLALAVASGIIMPYLSRAKKSIGTQAGSKALRADGSCSIVCVYMAWTLIVGLILTALVGWWWLNALAGLALVYFVVKEGIEAIQEARGVEDACGCGCHDD</sequence>
<evidence type="ECO:0000256" key="11">
    <source>
        <dbReference type="SAM" id="Phobius"/>
    </source>
</evidence>
<feature type="transmembrane region" description="Helical" evidence="11">
    <location>
        <begin position="12"/>
        <end position="35"/>
    </location>
</feature>
<dbReference type="Gene3D" id="1.20.1510.10">
    <property type="entry name" value="Cation efflux protein transmembrane domain"/>
    <property type="match status" value="1"/>
</dbReference>
<evidence type="ECO:0000256" key="8">
    <source>
        <dbReference type="ARBA" id="ARBA00023018"/>
    </source>
</evidence>
<keyword evidence="14" id="KW-1185">Reference proteome</keyword>
<keyword evidence="8" id="KW-0770">Synapse</keyword>
<dbReference type="RefSeq" id="WP_054967263.1">
    <property type="nucleotide sequence ID" value="NZ_LJCO01000008.1"/>
</dbReference>
<feature type="transmembrane region" description="Helical" evidence="11">
    <location>
        <begin position="153"/>
        <end position="179"/>
    </location>
</feature>
<organism evidence="13 14">
    <name type="scientific">Alicyclobacillus ferrooxydans</name>
    <dbReference type="NCBI Taxonomy" id="471514"/>
    <lineage>
        <taxon>Bacteria</taxon>
        <taxon>Bacillati</taxon>
        <taxon>Bacillota</taxon>
        <taxon>Bacilli</taxon>
        <taxon>Bacillales</taxon>
        <taxon>Alicyclobacillaceae</taxon>
        <taxon>Alicyclobacillus</taxon>
    </lineage>
</organism>
<evidence type="ECO:0000256" key="5">
    <source>
        <dbReference type="ARBA" id="ARBA00022753"/>
    </source>
</evidence>
<dbReference type="PATRIC" id="fig|471514.4.peg.110"/>
<dbReference type="GO" id="GO:0008324">
    <property type="term" value="F:monoatomic cation transmembrane transporter activity"/>
    <property type="evidence" value="ECO:0007669"/>
    <property type="project" value="InterPro"/>
</dbReference>
<feature type="domain" description="Cation efflux protein transmembrane" evidence="12">
    <location>
        <begin position="17"/>
        <end position="201"/>
    </location>
</feature>
<evidence type="ECO:0000313" key="14">
    <source>
        <dbReference type="Proteomes" id="UP000050482"/>
    </source>
</evidence>
<dbReference type="SUPFAM" id="SSF161111">
    <property type="entry name" value="Cation efflux protein transmembrane domain-like"/>
    <property type="match status" value="1"/>
</dbReference>
<keyword evidence="6" id="KW-0862">Zinc</keyword>
<dbReference type="InterPro" id="IPR027469">
    <property type="entry name" value="Cation_efflux_TMD_sf"/>
</dbReference>
<evidence type="ECO:0000256" key="7">
    <source>
        <dbReference type="ARBA" id="ARBA00022989"/>
    </source>
</evidence>
<dbReference type="Proteomes" id="UP000050482">
    <property type="component" value="Unassembled WGS sequence"/>
</dbReference>
<dbReference type="GO" id="GO:0016020">
    <property type="term" value="C:membrane"/>
    <property type="evidence" value="ECO:0007669"/>
    <property type="project" value="InterPro"/>
</dbReference>
<keyword evidence="10" id="KW-0968">Cytoplasmic vesicle</keyword>
<evidence type="ECO:0000256" key="3">
    <source>
        <dbReference type="ARBA" id="ARBA00008731"/>
    </source>
</evidence>
<evidence type="ECO:0000256" key="4">
    <source>
        <dbReference type="ARBA" id="ARBA00022692"/>
    </source>
</evidence>
<proteinExistence type="inferred from homology"/>
<name>A0A0P9D884_9BACL</name>
<dbReference type="STRING" id="471514.AN477_00680"/>
<evidence type="ECO:0000256" key="6">
    <source>
        <dbReference type="ARBA" id="ARBA00022833"/>
    </source>
</evidence>
<comment type="similarity">
    <text evidence="3">Belongs to the TMEM163 family.</text>
</comment>
<dbReference type="GO" id="GO:0031410">
    <property type="term" value="C:cytoplasmic vesicle"/>
    <property type="evidence" value="ECO:0007669"/>
    <property type="project" value="UniProtKB-KW"/>
</dbReference>
<keyword evidence="4 11" id="KW-0812">Transmembrane</keyword>
<reference evidence="13 14" key="1">
    <citation type="submission" date="2015-09" db="EMBL/GenBank/DDBJ databases">
        <title>Draft genome sequence of Alicyclobacillus ferrooxydans DSM 22381.</title>
        <authorList>
            <person name="Hemp J."/>
        </authorList>
    </citation>
    <scope>NUCLEOTIDE SEQUENCE [LARGE SCALE GENOMIC DNA]</scope>
    <source>
        <strain evidence="13 14">TC-34</strain>
    </source>
</reference>
<dbReference type="Pfam" id="PF01545">
    <property type="entry name" value="Cation_efflux"/>
    <property type="match status" value="1"/>
</dbReference>
<gene>
    <name evidence="13" type="ORF">AN477_00680</name>
</gene>
<keyword evidence="7 11" id="KW-1133">Transmembrane helix</keyword>
<dbReference type="InterPro" id="IPR058533">
    <property type="entry name" value="Cation_efflux_TM"/>
</dbReference>
<comment type="subcellular location">
    <subcellularLocation>
        <location evidence="2">Cytoplasmic vesicle</location>
        <location evidence="2">Secretory vesicle</location>
        <location evidence="2">Synaptic vesicle membrane</location>
        <topology evidence="2">Multi-pass membrane protein</topology>
    </subcellularLocation>
    <subcellularLocation>
        <location evidence="1">Early endosome membrane</location>
    </subcellularLocation>
</comment>
<dbReference type="OrthoDB" id="9790544at2"/>
<evidence type="ECO:0000313" key="13">
    <source>
        <dbReference type="EMBL" id="KPV45506.1"/>
    </source>
</evidence>
<keyword evidence="5" id="KW-0967">Endosome</keyword>
<accession>A0A0P9D884</accession>
<dbReference type="PANTHER" id="PTHR31937:SF2">
    <property type="entry name" value="TRANSMEMBRANE PROTEIN 163"/>
    <property type="match status" value="1"/>
</dbReference>
<evidence type="ECO:0000256" key="2">
    <source>
        <dbReference type="ARBA" id="ARBA00004644"/>
    </source>
</evidence>
<evidence type="ECO:0000256" key="9">
    <source>
        <dbReference type="ARBA" id="ARBA00023136"/>
    </source>
</evidence>
<feature type="transmembrane region" description="Helical" evidence="11">
    <location>
        <begin position="115"/>
        <end position="132"/>
    </location>
</feature>
<keyword evidence="9 11" id="KW-0472">Membrane</keyword>
<evidence type="ECO:0000256" key="1">
    <source>
        <dbReference type="ARBA" id="ARBA00004146"/>
    </source>
</evidence>
<feature type="transmembrane region" description="Helical" evidence="11">
    <location>
        <begin position="82"/>
        <end position="103"/>
    </location>
</feature>
<dbReference type="PANTHER" id="PTHR31937">
    <property type="entry name" value="TRANSMEMBRANE PROTEIN 163"/>
    <property type="match status" value="1"/>
</dbReference>
<comment type="caution">
    <text evidence="13">The sequence shown here is derived from an EMBL/GenBank/DDBJ whole genome shotgun (WGS) entry which is preliminary data.</text>
</comment>
<dbReference type="EMBL" id="LJCO01000008">
    <property type="protein sequence ID" value="KPV45506.1"/>
    <property type="molecule type" value="Genomic_DNA"/>
</dbReference>
<protein>
    <submittedName>
        <fullName evidence="13">Cation transporter</fullName>
    </submittedName>
</protein>